<organism evidence="3">
    <name type="scientific">Theileria annulata</name>
    <dbReference type="NCBI Taxonomy" id="5874"/>
    <lineage>
        <taxon>Eukaryota</taxon>
        <taxon>Sar</taxon>
        <taxon>Alveolata</taxon>
        <taxon>Apicomplexa</taxon>
        <taxon>Aconoidasida</taxon>
        <taxon>Piroplasmida</taxon>
        <taxon>Theileriidae</taxon>
        <taxon>Theileria</taxon>
    </lineage>
</organism>
<dbReference type="InterPro" id="IPR007699">
    <property type="entry name" value="SGS_dom"/>
</dbReference>
<evidence type="ECO:0000259" key="2">
    <source>
        <dbReference type="PROSITE" id="PS51203"/>
    </source>
</evidence>
<evidence type="ECO:0000259" key="1">
    <source>
        <dbReference type="PROSITE" id="PS51048"/>
    </source>
</evidence>
<protein>
    <submittedName>
        <fullName evidence="3">Calcyclin binding protein-like, putative</fullName>
    </submittedName>
</protein>
<dbReference type="VEuPathDB" id="PiroplasmaDB:TA18740"/>
<feature type="domain" description="CS" evidence="2">
    <location>
        <begin position="64"/>
        <end position="151"/>
    </location>
</feature>
<dbReference type="PANTHER" id="PTHR47686">
    <property type="entry name" value="SGS DOMAIN-CONTAINING PROTEIN"/>
    <property type="match status" value="1"/>
</dbReference>
<dbReference type="PROSITE" id="PS51203">
    <property type="entry name" value="CS"/>
    <property type="match status" value="1"/>
</dbReference>
<accession>A0A3B0MU11</accession>
<evidence type="ECO:0000313" key="4">
    <source>
        <dbReference type="EMBL" id="SVP93776.1"/>
    </source>
</evidence>
<dbReference type="EMBL" id="UIVT01000003">
    <property type="protein sequence ID" value="SVP93776.1"/>
    <property type="molecule type" value="Genomic_DNA"/>
</dbReference>
<reference evidence="3" key="1">
    <citation type="submission" date="2018-07" db="EMBL/GenBank/DDBJ databases">
        <authorList>
            <person name="Quirk P.G."/>
            <person name="Krulwich T.A."/>
        </authorList>
    </citation>
    <scope>NUCLEOTIDE SEQUENCE</scope>
    <source>
        <strain evidence="3">Anand</strain>
    </source>
</reference>
<name>A0A3B0MU11_THEAN</name>
<feature type="domain" description="SGS" evidence="1">
    <location>
        <begin position="136"/>
        <end position="200"/>
    </location>
</feature>
<sequence>MQYVKDKKLYDYNPPNADLEEWRGLLNIATRPSVRTQIEQLISNLESTLNASNNTNGTSKIVYNTVTSFSWDQTQRNVTVLVPVSEEPKDVNVDVKPDSLDIKFVSGTKHYQLKLKKLFSKINTTSTWKWKSGYLQVKLEKENHVNWSSLTSNSDKEKKLLSQKTDESNPQAMLMDMMKNLYDQGDDEMKRTIAKAWVNV</sequence>
<gene>
    <name evidence="4" type="ORF">TAT_000277000</name>
    <name evidence="3" type="ORF">TAV_000277100</name>
</gene>
<proteinExistence type="predicted"/>
<dbReference type="CDD" id="cd06463">
    <property type="entry name" value="p23_like"/>
    <property type="match status" value="1"/>
</dbReference>
<dbReference type="Pfam" id="PF04969">
    <property type="entry name" value="CS"/>
    <property type="match status" value="1"/>
</dbReference>
<dbReference type="SUPFAM" id="SSF49764">
    <property type="entry name" value="HSP20-like chaperones"/>
    <property type="match status" value="1"/>
</dbReference>
<dbReference type="InterPro" id="IPR007052">
    <property type="entry name" value="CS_dom"/>
</dbReference>
<dbReference type="InterPro" id="IPR008978">
    <property type="entry name" value="HSP20-like_chaperone"/>
</dbReference>
<dbReference type="EMBL" id="UIVS01000003">
    <property type="protein sequence ID" value="SVP92972.1"/>
    <property type="molecule type" value="Genomic_DNA"/>
</dbReference>
<dbReference type="PANTHER" id="PTHR47686:SF1">
    <property type="entry name" value="CALCYCLIN-BINDING PROTEIN"/>
    <property type="match status" value="1"/>
</dbReference>
<dbReference type="AlphaFoldDB" id="A0A3B0MU11"/>
<dbReference type="PROSITE" id="PS51048">
    <property type="entry name" value="SGS"/>
    <property type="match status" value="1"/>
</dbReference>
<dbReference type="Gene3D" id="2.60.40.790">
    <property type="match status" value="1"/>
</dbReference>
<evidence type="ECO:0000313" key="3">
    <source>
        <dbReference type="EMBL" id="SVP92972.1"/>
    </source>
</evidence>